<evidence type="ECO:0000313" key="1">
    <source>
        <dbReference type="EMBL" id="CEN40358.1"/>
    </source>
</evidence>
<dbReference type="EMBL" id="CDOE01000076">
    <property type="protein sequence ID" value="CEN40358.1"/>
    <property type="molecule type" value="Genomic_DNA"/>
</dbReference>
<dbReference type="Proteomes" id="UP000044026">
    <property type="component" value="Unassembled WGS sequence"/>
</dbReference>
<accession>A0A0B7HS14</accession>
<protein>
    <submittedName>
        <fullName evidence="1">Uncharacterized protein</fullName>
    </submittedName>
</protein>
<name>A0A0B7HS14_9FLAO</name>
<reference evidence="1 2" key="1">
    <citation type="submission" date="2015-01" db="EMBL/GenBank/DDBJ databases">
        <authorList>
            <person name="Xiang T."/>
            <person name="Song Y."/>
            <person name="Huang L."/>
            <person name="Wang B."/>
            <person name="Wu P."/>
        </authorList>
    </citation>
    <scope>NUCLEOTIDE SEQUENCE [LARGE SCALE GENOMIC DNA]</scope>
    <source>
        <strain evidence="1 2">Cc12</strain>
    </source>
</reference>
<evidence type="ECO:0000313" key="2">
    <source>
        <dbReference type="Proteomes" id="UP000044026"/>
    </source>
</evidence>
<organism evidence="1 2">
    <name type="scientific">Capnocytophaga canimorsus</name>
    <dbReference type="NCBI Taxonomy" id="28188"/>
    <lineage>
        <taxon>Bacteria</taxon>
        <taxon>Pseudomonadati</taxon>
        <taxon>Bacteroidota</taxon>
        <taxon>Flavobacteriia</taxon>
        <taxon>Flavobacteriales</taxon>
        <taxon>Flavobacteriaceae</taxon>
        <taxon>Capnocytophaga</taxon>
    </lineage>
</organism>
<proteinExistence type="predicted"/>
<dbReference type="AlphaFoldDB" id="A0A0B7HS14"/>
<sequence>MNMDLSHLNKVDFNEKSGINTYKMMTVGQLSYTVDSLKTYFKDNLTDYGK</sequence>
<gene>
    <name evidence="1" type="ORF">CCAN12_780107</name>
</gene>